<evidence type="ECO:0000313" key="3">
    <source>
        <dbReference type="Proteomes" id="UP000695007"/>
    </source>
</evidence>
<dbReference type="SUPFAM" id="SSF48371">
    <property type="entry name" value="ARM repeat"/>
    <property type="match status" value="2"/>
</dbReference>
<dbReference type="GO" id="GO:0030688">
    <property type="term" value="C:preribosome, small subunit precursor"/>
    <property type="evidence" value="ECO:0007669"/>
    <property type="project" value="TreeGrafter"/>
</dbReference>
<dbReference type="PANTHER" id="PTHR13102:SF0">
    <property type="entry name" value="NUCLEOLAR PROTEIN 9"/>
    <property type="match status" value="1"/>
</dbReference>
<organism evidence="3 4">
    <name type="scientific">Ceratosolen solmsi marchali</name>
    <dbReference type="NCBI Taxonomy" id="326594"/>
    <lineage>
        <taxon>Eukaryota</taxon>
        <taxon>Metazoa</taxon>
        <taxon>Ecdysozoa</taxon>
        <taxon>Arthropoda</taxon>
        <taxon>Hexapoda</taxon>
        <taxon>Insecta</taxon>
        <taxon>Pterygota</taxon>
        <taxon>Neoptera</taxon>
        <taxon>Endopterygota</taxon>
        <taxon>Hymenoptera</taxon>
        <taxon>Apocrita</taxon>
        <taxon>Proctotrupomorpha</taxon>
        <taxon>Chalcidoidea</taxon>
        <taxon>Agaonidae</taxon>
        <taxon>Agaoninae</taxon>
        <taxon>Ceratosolen</taxon>
    </lineage>
</organism>
<feature type="compositionally biased region" description="Basic residues" evidence="2">
    <location>
        <begin position="10"/>
        <end position="19"/>
    </location>
</feature>
<dbReference type="Pfam" id="PF22493">
    <property type="entry name" value="PUF_NOP9"/>
    <property type="match status" value="2"/>
</dbReference>
<keyword evidence="3" id="KW-1185">Reference proteome</keyword>
<dbReference type="KEGG" id="csol:105367389"/>
<dbReference type="GO" id="GO:0003723">
    <property type="term" value="F:RNA binding"/>
    <property type="evidence" value="ECO:0007669"/>
    <property type="project" value="InterPro"/>
</dbReference>
<dbReference type="InterPro" id="IPR011989">
    <property type="entry name" value="ARM-like"/>
</dbReference>
<dbReference type="GO" id="GO:0005730">
    <property type="term" value="C:nucleolus"/>
    <property type="evidence" value="ECO:0007669"/>
    <property type="project" value="TreeGrafter"/>
</dbReference>
<proteinExistence type="predicted"/>
<dbReference type="Gene3D" id="1.25.10.10">
    <property type="entry name" value="Leucine-rich Repeat Variant"/>
    <property type="match status" value="2"/>
</dbReference>
<dbReference type="GO" id="GO:0000480">
    <property type="term" value="P:endonucleolytic cleavage in 5'-ETS of tricistronic rRNA transcript (SSU-rRNA, 5.8S rRNA, LSU-rRNA)"/>
    <property type="evidence" value="ECO:0007669"/>
    <property type="project" value="TreeGrafter"/>
</dbReference>
<dbReference type="GO" id="GO:0030686">
    <property type="term" value="C:90S preribosome"/>
    <property type="evidence" value="ECO:0007669"/>
    <property type="project" value="TreeGrafter"/>
</dbReference>
<dbReference type="GO" id="GO:0000447">
    <property type="term" value="P:endonucleolytic cleavage in ITS1 to separate SSU-rRNA from 5.8S rRNA and LSU-rRNA from tricistronic rRNA transcript (SSU-rRNA, 5.8S rRNA, LSU-rRNA)"/>
    <property type="evidence" value="ECO:0007669"/>
    <property type="project" value="TreeGrafter"/>
</dbReference>
<evidence type="ECO:0000313" key="4">
    <source>
        <dbReference type="RefSeq" id="XP_011504386.1"/>
    </source>
</evidence>
<dbReference type="SMART" id="SM00025">
    <property type="entry name" value="Pumilio"/>
    <property type="match status" value="5"/>
</dbReference>
<feature type="region of interest" description="Disordered" evidence="2">
    <location>
        <begin position="1"/>
        <end position="21"/>
    </location>
</feature>
<dbReference type="Proteomes" id="UP000695007">
    <property type="component" value="Unplaced"/>
</dbReference>
<dbReference type="GO" id="GO:0000472">
    <property type="term" value="P:endonucleolytic cleavage to generate mature 5'-end of SSU-rRNA from (SSU-rRNA, 5.8S rRNA, LSU-rRNA)"/>
    <property type="evidence" value="ECO:0007669"/>
    <property type="project" value="TreeGrafter"/>
</dbReference>
<dbReference type="GO" id="GO:0000056">
    <property type="term" value="P:ribosomal small subunit export from nucleus"/>
    <property type="evidence" value="ECO:0007669"/>
    <property type="project" value="TreeGrafter"/>
</dbReference>
<dbReference type="GeneID" id="105367389"/>
<reference evidence="4" key="1">
    <citation type="submission" date="2025-08" db="UniProtKB">
        <authorList>
            <consortium name="RefSeq"/>
        </authorList>
    </citation>
    <scope>IDENTIFICATION</scope>
</reference>
<gene>
    <name evidence="4" type="primary">LOC105367389</name>
</gene>
<dbReference type="PANTHER" id="PTHR13102">
    <property type="entry name" value="NUCLEOLAR PROTEIN 9"/>
    <property type="match status" value="1"/>
</dbReference>
<dbReference type="RefSeq" id="XP_011504386.1">
    <property type="nucleotide sequence ID" value="XM_011506084.1"/>
</dbReference>
<name>A0AAJ7E1H2_9HYME</name>
<dbReference type="AlphaFoldDB" id="A0AAJ7E1H2"/>
<dbReference type="InterPro" id="IPR016024">
    <property type="entry name" value="ARM-type_fold"/>
</dbReference>
<keyword evidence="1" id="KW-0677">Repeat</keyword>
<sequence length="593" mass="67994">MESQNENSHKNMKRKKRRSAMQMAKKFARRRNYDGELDTETYQYMVHVLEIIRSEFPTMSDKQIFVDNVYQQTNGREIEFARNQVGSRVLDSLIKYAGFDTIVRFAESFNEVLRPFNSDRFASHVLQKLICVCAHRGNITDAEDHADTEKVKHSEALKYNEIALKLCKYSINNVEEFIWDMYANHVLRTAIECLGGLIDLSENNDKKKFCPNLHTRRKVIKEYTDLLIATCQRLYDLPQFPEFNHDNLTSGLVQSTLYSLKGIDSDLNSCIIKKICNDCFTGNDENKLSNIFLNECSMRLLEVCLSVSEPKDYTIIYERFFENHLGELSLMKGANFSVQRLFEHCHTKEIMEKIFDEISEHLKDILLKGHTGIFSSLAKACGRLRAKQGSFINIICKILNCEQNDRQTHIVSLVSTLKTYEEYQNEGKTKLPINLHGSLTVQAMLNFNKPIKIVNSLLGISAEELSELFDDPKGSRIMDAFMDSEYIGEKSRDKLAKCLQGTWAKLACSTHGSRSLDKVWAWAKQNQKLIIMEELADIGESLRSTNAGRIISTKLNVALFARNKQDWLQSQGKEEKTRALFADIIGSAKKATL</sequence>
<evidence type="ECO:0000256" key="1">
    <source>
        <dbReference type="ARBA" id="ARBA00022737"/>
    </source>
</evidence>
<protein>
    <submittedName>
        <fullName evidence="4">Nucleolar protein 9</fullName>
    </submittedName>
</protein>
<dbReference type="InterPro" id="IPR001313">
    <property type="entry name" value="Pumilio_RNA-bd_rpt"/>
</dbReference>
<accession>A0AAJ7E1H2</accession>
<dbReference type="InterPro" id="IPR040000">
    <property type="entry name" value="NOP9"/>
</dbReference>
<evidence type="ECO:0000256" key="2">
    <source>
        <dbReference type="SAM" id="MobiDB-lite"/>
    </source>
</evidence>